<comment type="subcellular location">
    <subcellularLocation>
        <location evidence="1">Nucleus</location>
    </subcellularLocation>
</comment>
<proteinExistence type="predicted"/>
<dbReference type="PANTHER" id="PTHR33432:SF22">
    <property type="entry name" value="OS10G0436850 PROTEIN"/>
    <property type="match status" value="1"/>
</dbReference>
<evidence type="ECO:0000313" key="6">
    <source>
        <dbReference type="Proteomes" id="UP001179952"/>
    </source>
</evidence>
<dbReference type="Proteomes" id="UP001179952">
    <property type="component" value="Unassembled WGS sequence"/>
</dbReference>
<evidence type="ECO:0000256" key="3">
    <source>
        <dbReference type="SAM" id="MobiDB-lite"/>
    </source>
</evidence>
<dbReference type="PANTHER" id="PTHR33432">
    <property type="entry name" value="PROTEIN EMSY-LIKE 4"/>
    <property type="match status" value="1"/>
</dbReference>
<feature type="compositionally biased region" description="Polar residues" evidence="3">
    <location>
        <begin position="94"/>
        <end position="117"/>
    </location>
</feature>
<evidence type="ECO:0000259" key="4">
    <source>
        <dbReference type="PROSITE" id="PS51138"/>
    </source>
</evidence>
<dbReference type="GO" id="GO:0005634">
    <property type="term" value="C:nucleus"/>
    <property type="evidence" value="ECO:0007669"/>
    <property type="project" value="UniProtKB-SubCell"/>
</dbReference>
<feature type="region of interest" description="Disordered" evidence="3">
    <location>
        <begin position="92"/>
        <end position="129"/>
    </location>
</feature>
<comment type="caution">
    <text evidence="5">The sequence shown here is derived from an EMBL/GenBank/DDBJ whole genome shotgun (WGS) entry which is preliminary data.</text>
</comment>
<dbReference type="AlphaFoldDB" id="A0AAV9B810"/>
<reference evidence="5" key="1">
    <citation type="journal article" date="2023" name="Nat. Commun.">
        <title>Diploid and tetraploid genomes of Acorus and the evolution of monocots.</title>
        <authorList>
            <person name="Ma L."/>
            <person name="Liu K.W."/>
            <person name="Li Z."/>
            <person name="Hsiao Y.Y."/>
            <person name="Qi Y."/>
            <person name="Fu T."/>
            <person name="Tang G.D."/>
            <person name="Zhang D."/>
            <person name="Sun W.H."/>
            <person name="Liu D.K."/>
            <person name="Li Y."/>
            <person name="Chen G.Z."/>
            <person name="Liu X.D."/>
            <person name="Liao X.Y."/>
            <person name="Jiang Y.T."/>
            <person name="Yu X."/>
            <person name="Hao Y."/>
            <person name="Huang J."/>
            <person name="Zhao X.W."/>
            <person name="Ke S."/>
            <person name="Chen Y.Y."/>
            <person name="Wu W.L."/>
            <person name="Hsu J.L."/>
            <person name="Lin Y.F."/>
            <person name="Huang M.D."/>
            <person name="Li C.Y."/>
            <person name="Huang L."/>
            <person name="Wang Z.W."/>
            <person name="Zhao X."/>
            <person name="Zhong W.Y."/>
            <person name="Peng D.H."/>
            <person name="Ahmad S."/>
            <person name="Lan S."/>
            <person name="Zhang J.S."/>
            <person name="Tsai W.C."/>
            <person name="Van de Peer Y."/>
            <person name="Liu Z.J."/>
        </authorList>
    </citation>
    <scope>NUCLEOTIDE SEQUENCE</scope>
    <source>
        <strain evidence="5">SCP</strain>
    </source>
</reference>
<dbReference type="PROSITE" id="PS51138">
    <property type="entry name" value="ENT"/>
    <property type="match status" value="1"/>
</dbReference>
<dbReference type="InterPro" id="IPR033485">
    <property type="entry name" value="EMSY-LIKE_plant"/>
</dbReference>
<dbReference type="GO" id="GO:0050832">
    <property type="term" value="P:defense response to fungus"/>
    <property type="evidence" value="ECO:0007669"/>
    <property type="project" value="InterPro"/>
</dbReference>
<sequence length="273" mass="30723">MHLSRTVVIPSVEMLCEMDFSDIGCQIHDMEIDAYGALLKAFIAQSDVLSWDKEELISELRKELNVSDVEHREILGRVNLDDTIKMIREWRKQPNGQQQSPHNRVTTSSFPSVSLTHNPRKKMKSAPITISSSSKCLPCTQLSKVGSSPSLPTQYRDEQQFSEANPGQTVKAVLPKKQTSDYSKGRVSTHNGFLHTAVDGFKPGWDKFEICATDKLIHEINKRMFGKENPNPVQIEKARALLKEQESALLEAIRKLSDVPSATFRNDDEINGC</sequence>
<accession>A0AAV9B810</accession>
<keyword evidence="2" id="KW-0539">Nucleus</keyword>
<protein>
    <recommendedName>
        <fullName evidence="4">ENT domain-containing protein</fullName>
    </recommendedName>
</protein>
<dbReference type="InterPro" id="IPR005491">
    <property type="entry name" value="ENT_dom"/>
</dbReference>
<dbReference type="InterPro" id="IPR036142">
    <property type="entry name" value="ENT_dom-like_sf"/>
</dbReference>
<evidence type="ECO:0000313" key="5">
    <source>
        <dbReference type="EMBL" id="KAK1272209.1"/>
    </source>
</evidence>
<dbReference type="EMBL" id="JAUJYN010000005">
    <property type="protein sequence ID" value="KAK1272209.1"/>
    <property type="molecule type" value="Genomic_DNA"/>
</dbReference>
<keyword evidence="6" id="KW-1185">Reference proteome</keyword>
<name>A0AAV9B810_ACOGR</name>
<dbReference type="Gene3D" id="1.10.1240.40">
    <property type="entry name" value="ENT domain"/>
    <property type="match status" value="1"/>
</dbReference>
<reference evidence="5" key="2">
    <citation type="submission" date="2023-06" db="EMBL/GenBank/DDBJ databases">
        <authorList>
            <person name="Ma L."/>
            <person name="Liu K.-W."/>
            <person name="Li Z."/>
            <person name="Hsiao Y.-Y."/>
            <person name="Qi Y."/>
            <person name="Fu T."/>
            <person name="Tang G."/>
            <person name="Zhang D."/>
            <person name="Sun W.-H."/>
            <person name="Liu D.-K."/>
            <person name="Li Y."/>
            <person name="Chen G.-Z."/>
            <person name="Liu X.-D."/>
            <person name="Liao X.-Y."/>
            <person name="Jiang Y.-T."/>
            <person name="Yu X."/>
            <person name="Hao Y."/>
            <person name="Huang J."/>
            <person name="Zhao X.-W."/>
            <person name="Ke S."/>
            <person name="Chen Y.-Y."/>
            <person name="Wu W.-L."/>
            <person name="Hsu J.-L."/>
            <person name="Lin Y.-F."/>
            <person name="Huang M.-D."/>
            <person name="Li C.-Y."/>
            <person name="Huang L."/>
            <person name="Wang Z.-W."/>
            <person name="Zhao X."/>
            <person name="Zhong W.-Y."/>
            <person name="Peng D.-H."/>
            <person name="Ahmad S."/>
            <person name="Lan S."/>
            <person name="Zhang J.-S."/>
            <person name="Tsai W.-C."/>
            <person name="Van De Peer Y."/>
            <person name="Liu Z.-J."/>
        </authorList>
    </citation>
    <scope>NUCLEOTIDE SEQUENCE</scope>
    <source>
        <strain evidence="5">SCP</strain>
        <tissue evidence="5">Leaves</tissue>
    </source>
</reference>
<organism evidence="5 6">
    <name type="scientific">Acorus gramineus</name>
    <name type="common">Dwarf sweet flag</name>
    <dbReference type="NCBI Taxonomy" id="55184"/>
    <lineage>
        <taxon>Eukaryota</taxon>
        <taxon>Viridiplantae</taxon>
        <taxon>Streptophyta</taxon>
        <taxon>Embryophyta</taxon>
        <taxon>Tracheophyta</taxon>
        <taxon>Spermatophyta</taxon>
        <taxon>Magnoliopsida</taxon>
        <taxon>Liliopsida</taxon>
        <taxon>Acoraceae</taxon>
        <taxon>Acorus</taxon>
    </lineage>
</organism>
<evidence type="ECO:0000256" key="1">
    <source>
        <dbReference type="ARBA" id="ARBA00004123"/>
    </source>
</evidence>
<evidence type="ECO:0000256" key="2">
    <source>
        <dbReference type="ARBA" id="ARBA00023242"/>
    </source>
</evidence>
<dbReference type="Pfam" id="PF03735">
    <property type="entry name" value="ENT"/>
    <property type="match status" value="1"/>
</dbReference>
<dbReference type="SUPFAM" id="SSF158639">
    <property type="entry name" value="ENT-like"/>
    <property type="match status" value="1"/>
</dbReference>
<gene>
    <name evidence="5" type="ORF">QJS04_geneDACA013000</name>
</gene>
<feature type="domain" description="ENT" evidence="4">
    <location>
        <begin position="23"/>
        <end position="112"/>
    </location>
</feature>
<dbReference type="SMART" id="SM01191">
    <property type="entry name" value="ENT"/>
    <property type="match status" value="1"/>
</dbReference>